<dbReference type="EMBL" id="LAZR01034671">
    <property type="protein sequence ID" value="KKL44684.1"/>
    <property type="molecule type" value="Genomic_DNA"/>
</dbReference>
<reference evidence="2" key="1">
    <citation type="journal article" date="2015" name="Nature">
        <title>Complex archaea that bridge the gap between prokaryotes and eukaryotes.</title>
        <authorList>
            <person name="Spang A."/>
            <person name="Saw J.H."/>
            <person name="Jorgensen S.L."/>
            <person name="Zaremba-Niedzwiedzka K."/>
            <person name="Martijn J."/>
            <person name="Lind A.E."/>
            <person name="van Eijk R."/>
            <person name="Schleper C."/>
            <person name="Guy L."/>
            <person name="Ettema T.J."/>
        </authorList>
    </citation>
    <scope>NUCLEOTIDE SEQUENCE</scope>
</reference>
<comment type="caution">
    <text evidence="2">The sequence shown here is derived from an EMBL/GenBank/DDBJ whole genome shotgun (WGS) entry which is preliminary data.</text>
</comment>
<organism evidence="2">
    <name type="scientific">marine sediment metagenome</name>
    <dbReference type="NCBI Taxonomy" id="412755"/>
    <lineage>
        <taxon>unclassified sequences</taxon>
        <taxon>metagenomes</taxon>
        <taxon>ecological metagenomes</taxon>
    </lineage>
</organism>
<accession>A0A0F9C652</accession>
<proteinExistence type="predicted"/>
<sequence>MKHCPICNKDVKDDHDKANCMREKAKATKDKRKEKGTAGDRKKDQKV</sequence>
<gene>
    <name evidence="2" type="ORF">LCGC14_2363240</name>
</gene>
<feature type="region of interest" description="Disordered" evidence="1">
    <location>
        <begin position="22"/>
        <end position="47"/>
    </location>
</feature>
<evidence type="ECO:0000313" key="2">
    <source>
        <dbReference type="EMBL" id="KKL44684.1"/>
    </source>
</evidence>
<dbReference type="AlphaFoldDB" id="A0A0F9C652"/>
<evidence type="ECO:0000256" key="1">
    <source>
        <dbReference type="SAM" id="MobiDB-lite"/>
    </source>
</evidence>
<protein>
    <submittedName>
        <fullName evidence="2">Uncharacterized protein</fullName>
    </submittedName>
</protein>
<name>A0A0F9C652_9ZZZZ</name>